<name>A0A6S6QV18_9FIRM</name>
<keyword evidence="2" id="KW-1185">Reference proteome</keyword>
<dbReference type="RefSeq" id="WP_184090858.1">
    <property type="nucleotide sequence ID" value="NZ_AP023367.1"/>
</dbReference>
<evidence type="ECO:0000313" key="1">
    <source>
        <dbReference type="EMBL" id="BCJ93526.1"/>
    </source>
</evidence>
<accession>A0A6S6QV18</accession>
<dbReference type="KEGG" id="acel:acsn021_10950"/>
<proteinExistence type="predicted"/>
<gene>
    <name evidence="1" type="ORF">acsn021_10950</name>
</gene>
<organism evidence="1 2">
    <name type="scientific">Anaerocolumna cellulosilytica</name>
    <dbReference type="NCBI Taxonomy" id="433286"/>
    <lineage>
        <taxon>Bacteria</taxon>
        <taxon>Bacillati</taxon>
        <taxon>Bacillota</taxon>
        <taxon>Clostridia</taxon>
        <taxon>Lachnospirales</taxon>
        <taxon>Lachnospiraceae</taxon>
        <taxon>Anaerocolumna</taxon>
    </lineage>
</organism>
<evidence type="ECO:0000313" key="2">
    <source>
        <dbReference type="Proteomes" id="UP000515561"/>
    </source>
</evidence>
<sequence>MNVEDLNKVIGAVGNEKMAIHFVLREMGFEYLMEHANDLPISNKTQVSLLHLDEVLKNPDNMKSLSHLTEIPINVLKQCNSSHADFIINHPERINIDFRQLEKLRALKGVFESYQLEEDIVSKHEDVLETDR</sequence>
<dbReference type="Proteomes" id="UP000515561">
    <property type="component" value="Chromosome"/>
</dbReference>
<dbReference type="AlphaFoldDB" id="A0A6S6QV18"/>
<reference evidence="1 2" key="1">
    <citation type="journal article" date="2016" name="Int. J. Syst. Evol. Microbiol.">
        <title>Descriptions of Anaerotaenia torta gen. nov., sp. nov. and Anaerocolumna cellulosilytica gen. nov., sp. nov. isolated from a methanogenic reactor of cattle waste.</title>
        <authorList>
            <person name="Uek A."/>
            <person name="Ohtaki Y."/>
            <person name="Kaku N."/>
            <person name="Ueki K."/>
        </authorList>
    </citation>
    <scope>NUCLEOTIDE SEQUENCE [LARGE SCALE GENOMIC DNA]</scope>
    <source>
        <strain evidence="1 2">SN021</strain>
    </source>
</reference>
<dbReference type="EMBL" id="AP023367">
    <property type="protein sequence ID" value="BCJ93526.1"/>
    <property type="molecule type" value="Genomic_DNA"/>
</dbReference>
<protein>
    <submittedName>
        <fullName evidence="1">Uncharacterized protein</fullName>
    </submittedName>
</protein>